<organism evidence="1 2">
    <name type="scientific">Aromia moschata</name>
    <dbReference type="NCBI Taxonomy" id="1265417"/>
    <lineage>
        <taxon>Eukaryota</taxon>
        <taxon>Metazoa</taxon>
        <taxon>Ecdysozoa</taxon>
        <taxon>Arthropoda</taxon>
        <taxon>Hexapoda</taxon>
        <taxon>Insecta</taxon>
        <taxon>Pterygota</taxon>
        <taxon>Neoptera</taxon>
        <taxon>Endopterygota</taxon>
        <taxon>Coleoptera</taxon>
        <taxon>Polyphaga</taxon>
        <taxon>Cucujiformia</taxon>
        <taxon>Chrysomeloidea</taxon>
        <taxon>Cerambycidae</taxon>
        <taxon>Cerambycinae</taxon>
        <taxon>Callichromatini</taxon>
        <taxon>Aromia</taxon>
    </lineage>
</organism>
<dbReference type="EMBL" id="JAPWTK010000521">
    <property type="protein sequence ID" value="KAJ8938907.1"/>
    <property type="molecule type" value="Genomic_DNA"/>
</dbReference>
<dbReference type="Proteomes" id="UP001162162">
    <property type="component" value="Unassembled WGS sequence"/>
</dbReference>
<accession>A0AAV8XKC5</accession>
<proteinExistence type="predicted"/>
<gene>
    <name evidence="1" type="ORF">NQ318_008660</name>
</gene>
<evidence type="ECO:0000313" key="1">
    <source>
        <dbReference type="EMBL" id="KAJ8938907.1"/>
    </source>
</evidence>
<dbReference type="AlphaFoldDB" id="A0AAV8XKC5"/>
<comment type="caution">
    <text evidence="1">The sequence shown here is derived from an EMBL/GenBank/DDBJ whole genome shotgun (WGS) entry which is preliminary data.</text>
</comment>
<evidence type="ECO:0000313" key="2">
    <source>
        <dbReference type="Proteomes" id="UP001162162"/>
    </source>
</evidence>
<keyword evidence="2" id="KW-1185">Reference proteome</keyword>
<protein>
    <submittedName>
        <fullName evidence="1">Uncharacterized protein</fullName>
    </submittedName>
</protein>
<reference evidence="1" key="1">
    <citation type="journal article" date="2023" name="Insect Mol. Biol.">
        <title>Genome sequencing provides insights into the evolution of gene families encoding plant cell wall-degrading enzymes in longhorned beetles.</title>
        <authorList>
            <person name="Shin N.R."/>
            <person name="Okamura Y."/>
            <person name="Kirsch R."/>
            <person name="Pauchet Y."/>
        </authorList>
    </citation>
    <scope>NUCLEOTIDE SEQUENCE</scope>
    <source>
        <strain evidence="1">AMC_N1</strain>
    </source>
</reference>
<sequence>MGGNRSAWTQEDGVLGKVDIRQQLDSAYQAYAMLKEVYGNSCLSRFLNGLNGLKRDVKRSKTIRAPDSPQRQKLTKTLKQLTFVHVFGISSHCATVRLFTSHTPYVGWADRTAIQRHAELQSFRPIIWQTLALLSRFEVFMASASELR</sequence>
<name>A0AAV8XKC5_9CUCU</name>